<evidence type="ECO:0000313" key="1">
    <source>
        <dbReference type="EMBL" id="NME72577.1"/>
    </source>
</evidence>
<comment type="caution">
    <text evidence="1">The sequence shown here is derived from an EMBL/GenBank/DDBJ whole genome shotgun (WGS) entry which is preliminary data.</text>
</comment>
<name>A0A7X9S1S0_9BACT</name>
<dbReference type="EMBL" id="JABANE010000178">
    <property type="protein sequence ID" value="NME72577.1"/>
    <property type="molecule type" value="Genomic_DNA"/>
</dbReference>
<dbReference type="RefSeq" id="WP_169660764.1">
    <property type="nucleotide sequence ID" value="NZ_JABANE010000178.1"/>
</dbReference>
<dbReference type="AlphaFoldDB" id="A0A7X9S1S0"/>
<protein>
    <recommendedName>
        <fullName evidence="3">START domain-containing protein</fullName>
    </recommendedName>
</protein>
<organism evidence="1 2">
    <name type="scientific">Flammeovirga aprica JL-4</name>
    <dbReference type="NCBI Taxonomy" id="694437"/>
    <lineage>
        <taxon>Bacteria</taxon>
        <taxon>Pseudomonadati</taxon>
        <taxon>Bacteroidota</taxon>
        <taxon>Cytophagia</taxon>
        <taxon>Cytophagales</taxon>
        <taxon>Flammeovirgaceae</taxon>
        <taxon>Flammeovirga</taxon>
    </lineage>
</organism>
<sequence length="216" mass="24909">MQYKNMNQCRTLIVITVTFLLTLSVFSQTKTDWKVQTSKDGNFLVKSKVYSVKSELGKKKFLEYEAMTQFEVDFERCVHILKNVGNHKLIINEKNSRLLDSISENKSLIYYFFEPTWPFKNSDCVAFMISSINYENEKATFQIEASPSSYKSLGVNRLTDYSMTFTIKKLISGKVEINTTAKISPTVNVPNFMLKAFFPKGPIDILKRINQLSKND</sequence>
<evidence type="ECO:0008006" key="3">
    <source>
        <dbReference type="Google" id="ProtNLM"/>
    </source>
</evidence>
<evidence type="ECO:0000313" key="2">
    <source>
        <dbReference type="Proteomes" id="UP000576082"/>
    </source>
</evidence>
<proteinExistence type="predicted"/>
<reference evidence="1 2" key="1">
    <citation type="submission" date="2020-04" db="EMBL/GenBank/DDBJ databases">
        <title>Flammeovirga sp. SR4, a novel species isolated from seawater.</title>
        <authorList>
            <person name="Wang X."/>
        </authorList>
    </citation>
    <scope>NUCLEOTIDE SEQUENCE [LARGE SCALE GENOMIC DNA]</scope>
    <source>
        <strain evidence="1 2">ATCC 23126</strain>
    </source>
</reference>
<dbReference type="InterPro" id="IPR023393">
    <property type="entry name" value="START-like_dom_sf"/>
</dbReference>
<accession>A0A7X9S1S0</accession>
<dbReference type="SUPFAM" id="SSF55961">
    <property type="entry name" value="Bet v1-like"/>
    <property type="match status" value="1"/>
</dbReference>
<dbReference type="Gene3D" id="3.30.530.20">
    <property type="match status" value="1"/>
</dbReference>
<keyword evidence="2" id="KW-1185">Reference proteome</keyword>
<gene>
    <name evidence="1" type="ORF">HHU12_31745</name>
</gene>
<dbReference type="Proteomes" id="UP000576082">
    <property type="component" value="Unassembled WGS sequence"/>
</dbReference>